<sequence>MKKIVSIIIVVLLATSCTDQGGDRNYNYRISNNSGVVIEMIPFYNGVKEISNKVIVKNLADIKYQFTDTPPYGGGPRMEYIAFTSSKIQNNLTHIEVVFDNKKKVVYQECTATNQCFNQARNIFNPVFSAEQNEVYTITSEDFQNAQDCGGNCN</sequence>
<dbReference type="RefSeq" id="WP_166132829.1">
    <property type="nucleotide sequence ID" value="NZ_JAAOBY010000001.1"/>
</dbReference>
<name>A0ABR7JCX0_9FLAO</name>
<reference evidence="2 3" key="1">
    <citation type="submission" date="2020-08" db="EMBL/GenBank/DDBJ databases">
        <title>Description of novel Flavobacterium F-400 isolate.</title>
        <authorList>
            <person name="Saticioglu I."/>
            <person name="Duman M."/>
            <person name="Altun S."/>
        </authorList>
    </citation>
    <scope>NUCLEOTIDE SEQUENCE [LARGE SCALE GENOMIC DNA]</scope>
    <source>
        <strain evidence="2 3">F-400</strain>
    </source>
</reference>
<feature type="chain" id="PRO_5047130361" description="Lipoprotein" evidence="1">
    <location>
        <begin position="22"/>
        <end position="154"/>
    </location>
</feature>
<proteinExistence type="predicted"/>
<protein>
    <recommendedName>
        <fullName evidence="4">Lipoprotein</fullName>
    </recommendedName>
</protein>
<feature type="signal peptide" evidence="1">
    <location>
        <begin position="1"/>
        <end position="21"/>
    </location>
</feature>
<dbReference type="EMBL" id="JACRUM010000001">
    <property type="protein sequence ID" value="MBC5862180.1"/>
    <property type="molecule type" value="Genomic_DNA"/>
</dbReference>
<dbReference type="PROSITE" id="PS51257">
    <property type="entry name" value="PROKAR_LIPOPROTEIN"/>
    <property type="match status" value="1"/>
</dbReference>
<evidence type="ECO:0008006" key="4">
    <source>
        <dbReference type="Google" id="ProtNLM"/>
    </source>
</evidence>
<evidence type="ECO:0000313" key="3">
    <source>
        <dbReference type="Proteomes" id="UP000621670"/>
    </source>
</evidence>
<evidence type="ECO:0000256" key="1">
    <source>
        <dbReference type="SAM" id="SignalP"/>
    </source>
</evidence>
<keyword evidence="1" id="KW-0732">Signal</keyword>
<accession>A0ABR7JCX0</accession>
<comment type="caution">
    <text evidence="2">The sequence shown here is derived from an EMBL/GenBank/DDBJ whole genome shotgun (WGS) entry which is preliminary data.</text>
</comment>
<evidence type="ECO:0000313" key="2">
    <source>
        <dbReference type="EMBL" id="MBC5862180.1"/>
    </source>
</evidence>
<keyword evidence="3" id="KW-1185">Reference proteome</keyword>
<organism evidence="2 3">
    <name type="scientific">Flavobacterium turcicum</name>
    <dbReference type="NCBI Taxonomy" id="2764718"/>
    <lineage>
        <taxon>Bacteria</taxon>
        <taxon>Pseudomonadati</taxon>
        <taxon>Bacteroidota</taxon>
        <taxon>Flavobacteriia</taxon>
        <taxon>Flavobacteriales</taxon>
        <taxon>Flavobacteriaceae</taxon>
        <taxon>Flavobacterium</taxon>
    </lineage>
</organism>
<dbReference type="Proteomes" id="UP000621670">
    <property type="component" value="Unassembled WGS sequence"/>
</dbReference>
<gene>
    <name evidence="2" type="ORF">H8R26_01970</name>
</gene>